<comment type="pathway">
    <text evidence="2">Glycan metabolism.</text>
</comment>
<evidence type="ECO:0000256" key="1">
    <source>
        <dbReference type="ARBA" id="ARBA00004323"/>
    </source>
</evidence>
<keyword evidence="8" id="KW-1185">Reference proteome</keyword>
<feature type="domain" description="Glycosyltransferase 61 catalytic" evidence="6">
    <location>
        <begin position="211"/>
        <end position="294"/>
    </location>
</feature>
<comment type="caution">
    <text evidence="7">The sequence shown here is derived from an EMBL/GenBank/DDBJ whole genome shotgun (WGS) entry which is preliminary data.</text>
</comment>
<reference evidence="7" key="2">
    <citation type="journal article" date="2022" name="Hortic Res">
        <title>The genome of Dioscorea zingiberensis sheds light on the biosynthesis, origin and evolution of the medicinally important diosgenin saponins.</title>
        <authorList>
            <person name="Li Y."/>
            <person name="Tan C."/>
            <person name="Li Z."/>
            <person name="Guo J."/>
            <person name="Li S."/>
            <person name="Chen X."/>
            <person name="Wang C."/>
            <person name="Dai X."/>
            <person name="Yang H."/>
            <person name="Song W."/>
            <person name="Hou L."/>
            <person name="Xu J."/>
            <person name="Tong Z."/>
            <person name="Xu A."/>
            <person name="Yuan X."/>
            <person name="Wang W."/>
            <person name="Yang Q."/>
            <person name="Chen L."/>
            <person name="Sun Z."/>
            <person name="Wang K."/>
            <person name="Pan B."/>
            <person name="Chen J."/>
            <person name="Bao Y."/>
            <person name="Liu F."/>
            <person name="Qi X."/>
            <person name="Gang D.R."/>
            <person name="Wen J."/>
            <person name="Li J."/>
        </authorList>
    </citation>
    <scope>NUCLEOTIDE SEQUENCE</scope>
    <source>
        <strain evidence="7">Dzin_1.0</strain>
    </source>
</reference>
<evidence type="ECO:0000256" key="3">
    <source>
        <dbReference type="ARBA" id="ARBA00022676"/>
    </source>
</evidence>
<dbReference type="EMBL" id="JAGGNH010000009">
    <property type="protein sequence ID" value="KAJ0962769.1"/>
    <property type="molecule type" value="Genomic_DNA"/>
</dbReference>
<keyword evidence="4" id="KW-0808">Transferase</keyword>
<evidence type="ECO:0000259" key="6">
    <source>
        <dbReference type="Pfam" id="PF04577"/>
    </source>
</evidence>
<sequence>MKPQKNIGLISVFSGLLLFLFFVLLSDPLSFQVSIDAAATSLVRDLIAERQIESKNRNLTTMERNQVCDFSSRRTDVCEINGDVRIHGNSSTIQFITANSLSEEDHSWRIKPHPRKGDKIGIEVQFLIVDMKQWWFSKYRLILNQLTNYKIIDLDKENRVLCYPKATIGLEFHVEMSIDPSRTPKNRCSMEDFARMLRSSYSLEREMAIRLEENIVKKPRLMIIARKWSRSFTNIGEIVRMAEGLGFEAVVAECDVKSNLTEFAKTMNSFDVLMGVHGAGLTNLVFLPSNAIVIQVVPLGGLGGLSWEDFGRPSIDMKLRYLQYEISEDESTLIEEYPKDHPVFKDPSSIKKQGWLSLREIYLIKQNVKLDVKRFKGVLLKALELLHDH</sequence>
<evidence type="ECO:0000256" key="4">
    <source>
        <dbReference type="ARBA" id="ARBA00022679"/>
    </source>
</evidence>
<keyword evidence="3" id="KW-0328">Glycosyltransferase</keyword>
<evidence type="ECO:0000313" key="8">
    <source>
        <dbReference type="Proteomes" id="UP001085076"/>
    </source>
</evidence>
<accession>A0A9D5BY34</accession>
<gene>
    <name evidence="7" type="ORF">J5N97_027891</name>
</gene>
<dbReference type="Proteomes" id="UP001085076">
    <property type="component" value="Miscellaneous, Linkage group lg09"/>
</dbReference>
<keyword evidence="5" id="KW-0325">Glycoprotein</keyword>
<dbReference type="PANTHER" id="PTHR20961:SF81">
    <property type="entry name" value="GLYCOSYLTRANSFERASE FAMILY 61 PROTEIN"/>
    <property type="match status" value="1"/>
</dbReference>
<evidence type="ECO:0000256" key="2">
    <source>
        <dbReference type="ARBA" id="ARBA00004881"/>
    </source>
</evidence>
<dbReference type="AlphaFoldDB" id="A0A9D5BY34"/>
<protein>
    <recommendedName>
        <fullName evidence="6">Glycosyltransferase 61 catalytic domain-containing protein</fullName>
    </recommendedName>
</protein>
<comment type="subcellular location">
    <subcellularLocation>
        <location evidence="1">Golgi apparatus membrane</location>
        <topology evidence="1">Single-pass type II membrane protein</topology>
    </subcellularLocation>
</comment>
<dbReference type="OrthoDB" id="529273at2759"/>
<dbReference type="GO" id="GO:0000139">
    <property type="term" value="C:Golgi membrane"/>
    <property type="evidence" value="ECO:0007669"/>
    <property type="project" value="UniProtKB-SubCell"/>
</dbReference>
<dbReference type="GO" id="GO:0016763">
    <property type="term" value="F:pentosyltransferase activity"/>
    <property type="evidence" value="ECO:0007669"/>
    <property type="project" value="UniProtKB-ARBA"/>
</dbReference>
<proteinExistence type="predicted"/>
<dbReference type="Pfam" id="PF04577">
    <property type="entry name" value="Glyco_transf_61"/>
    <property type="match status" value="1"/>
</dbReference>
<dbReference type="InterPro" id="IPR007657">
    <property type="entry name" value="Glycosyltransferase_61"/>
</dbReference>
<organism evidence="7 8">
    <name type="scientific">Dioscorea zingiberensis</name>
    <dbReference type="NCBI Taxonomy" id="325984"/>
    <lineage>
        <taxon>Eukaryota</taxon>
        <taxon>Viridiplantae</taxon>
        <taxon>Streptophyta</taxon>
        <taxon>Embryophyta</taxon>
        <taxon>Tracheophyta</taxon>
        <taxon>Spermatophyta</taxon>
        <taxon>Magnoliopsida</taxon>
        <taxon>Liliopsida</taxon>
        <taxon>Dioscoreales</taxon>
        <taxon>Dioscoreaceae</taxon>
        <taxon>Dioscorea</taxon>
    </lineage>
</organism>
<dbReference type="InterPro" id="IPR049625">
    <property type="entry name" value="Glyco_transf_61_cat"/>
</dbReference>
<reference evidence="7" key="1">
    <citation type="submission" date="2021-03" db="EMBL/GenBank/DDBJ databases">
        <authorList>
            <person name="Li Z."/>
            <person name="Yang C."/>
        </authorList>
    </citation>
    <scope>NUCLEOTIDE SEQUENCE</scope>
    <source>
        <strain evidence="7">Dzin_1.0</strain>
        <tissue evidence="7">Leaf</tissue>
    </source>
</reference>
<evidence type="ECO:0000313" key="7">
    <source>
        <dbReference type="EMBL" id="KAJ0962769.1"/>
    </source>
</evidence>
<evidence type="ECO:0000256" key="5">
    <source>
        <dbReference type="ARBA" id="ARBA00023180"/>
    </source>
</evidence>
<dbReference type="PANTHER" id="PTHR20961">
    <property type="entry name" value="GLYCOSYLTRANSFERASE"/>
    <property type="match status" value="1"/>
</dbReference>
<name>A0A9D5BY34_9LILI</name>